<feature type="compositionally biased region" description="Basic and acidic residues" evidence="1">
    <location>
        <begin position="11"/>
        <end position="22"/>
    </location>
</feature>
<keyword evidence="3" id="KW-1185">Reference proteome</keyword>
<dbReference type="EMBL" id="JAYMYQ010000010">
    <property type="protein sequence ID" value="KAK7308334.1"/>
    <property type="molecule type" value="Genomic_DNA"/>
</dbReference>
<dbReference type="Proteomes" id="UP001367508">
    <property type="component" value="Unassembled WGS sequence"/>
</dbReference>
<evidence type="ECO:0000313" key="2">
    <source>
        <dbReference type="EMBL" id="KAK7308334.1"/>
    </source>
</evidence>
<feature type="compositionally biased region" description="Acidic residues" evidence="1">
    <location>
        <begin position="122"/>
        <end position="132"/>
    </location>
</feature>
<comment type="caution">
    <text evidence="2">The sequence shown here is derived from an EMBL/GenBank/DDBJ whole genome shotgun (WGS) entry which is preliminary data.</text>
</comment>
<organism evidence="2 3">
    <name type="scientific">Canavalia gladiata</name>
    <name type="common">Sword bean</name>
    <name type="synonym">Dolichos gladiatus</name>
    <dbReference type="NCBI Taxonomy" id="3824"/>
    <lineage>
        <taxon>Eukaryota</taxon>
        <taxon>Viridiplantae</taxon>
        <taxon>Streptophyta</taxon>
        <taxon>Embryophyta</taxon>
        <taxon>Tracheophyta</taxon>
        <taxon>Spermatophyta</taxon>
        <taxon>Magnoliopsida</taxon>
        <taxon>eudicotyledons</taxon>
        <taxon>Gunneridae</taxon>
        <taxon>Pentapetalae</taxon>
        <taxon>rosids</taxon>
        <taxon>fabids</taxon>
        <taxon>Fabales</taxon>
        <taxon>Fabaceae</taxon>
        <taxon>Papilionoideae</taxon>
        <taxon>50 kb inversion clade</taxon>
        <taxon>NPAAA clade</taxon>
        <taxon>indigoferoid/millettioid clade</taxon>
        <taxon>Phaseoleae</taxon>
        <taxon>Canavalia</taxon>
    </lineage>
</organism>
<feature type="compositionally biased region" description="Polar residues" evidence="1">
    <location>
        <begin position="77"/>
        <end position="88"/>
    </location>
</feature>
<accession>A0AAN9K376</accession>
<name>A0AAN9K376_CANGL</name>
<feature type="compositionally biased region" description="Polar residues" evidence="1">
    <location>
        <begin position="107"/>
        <end position="120"/>
    </location>
</feature>
<feature type="compositionally biased region" description="Basic residues" evidence="1">
    <location>
        <begin position="1"/>
        <end position="10"/>
    </location>
</feature>
<feature type="region of interest" description="Disordered" evidence="1">
    <location>
        <begin position="76"/>
        <end position="133"/>
    </location>
</feature>
<gene>
    <name evidence="2" type="ORF">VNO77_41936</name>
</gene>
<protein>
    <submittedName>
        <fullName evidence="2">Uncharacterized protein</fullName>
    </submittedName>
</protein>
<reference evidence="2 3" key="1">
    <citation type="submission" date="2024-01" db="EMBL/GenBank/DDBJ databases">
        <title>The genomes of 5 underutilized Papilionoideae crops provide insights into root nodulation and disease resistanc.</title>
        <authorList>
            <person name="Jiang F."/>
        </authorList>
    </citation>
    <scope>NUCLEOTIDE SEQUENCE [LARGE SCALE GENOMIC DNA]</scope>
    <source>
        <strain evidence="2">LVBAO_FW01</strain>
        <tissue evidence="2">Leaves</tissue>
    </source>
</reference>
<evidence type="ECO:0000313" key="3">
    <source>
        <dbReference type="Proteomes" id="UP001367508"/>
    </source>
</evidence>
<evidence type="ECO:0000256" key="1">
    <source>
        <dbReference type="SAM" id="MobiDB-lite"/>
    </source>
</evidence>
<dbReference type="AlphaFoldDB" id="A0AAN9K376"/>
<sequence>MKKGSSKSKRKTEEEKREDEVEKMLQAAHDEVLLNLSLNSHIAHASPSAEKLKDHDSDLLLDLDLDLDLQRRFQALKTKSNSSPLQPQQDRELENDLSARFSALKAKSSSVGPTTVSASNYYDEEESEDEETQVQKLIEWAKDAARLDPSSPSDHEPDT</sequence>
<proteinExistence type="predicted"/>
<feature type="region of interest" description="Disordered" evidence="1">
    <location>
        <begin position="1"/>
        <end position="22"/>
    </location>
</feature>